<feature type="transmembrane region" description="Helical" evidence="6">
    <location>
        <begin position="208"/>
        <end position="234"/>
    </location>
</feature>
<name>A0A0F9W989_9ZZZZ</name>
<dbReference type="PANTHER" id="PTHR10422">
    <property type="entry name" value="CYTOCHROME C OXIDASE SUBUNIT 1"/>
    <property type="match status" value="1"/>
</dbReference>
<dbReference type="Pfam" id="PF00115">
    <property type="entry name" value="COX1"/>
    <property type="match status" value="1"/>
</dbReference>
<organism evidence="8">
    <name type="scientific">marine sediment metagenome</name>
    <dbReference type="NCBI Taxonomy" id="412755"/>
    <lineage>
        <taxon>unclassified sequences</taxon>
        <taxon>metagenomes</taxon>
        <taxon>ecological metagenomes</taxon>
    </lineage>
</organism>
<feature type="transmembrane region" description="Helical" evidence="6">
    <location>
        <begin position="33"/>
        <end position="58"/>
    </location>
</feature>
<dbReference type="GO" id="GO:0022904">
    <property type="term" value="P:respiratory electron transport chain"/>
    <property type="evidence" value="ECO:0007669"/>
    <property type="project" value="TreeGrafter"/>
</dbReference>
<evidence type="ECO:0000256" key="4">
    <source>
        <dbReference type="ARBA" id="ARBA00023136"/>
    </source>
</evidence>
<feature type="transmembrane region" description="Helical" evidence="6">
    <location>
        <begin position="300"/>
        <end position="320"/>
    </location>
</feature>
<dbReference type="GO" id="GO:0020037">
    <property type="term" value="F:heme binding"/>
    <property type="evidence" value="ECO:0007669"/>
    <property type="project" value="InterPro"/>
</dbReference>
<evidence type="ECO:0000256" key="1">
    <source>
        <dbReference type="ARBA" id="ARBA00004141"/>
    </source>
</evidence>
<dbReference type="InterPro" id="IPR023616">
    <property type="entry name" value="Cyt_c_oxase-like_su1_dom"/>
</dbReference>
<gene>
    <name evidence="8" type="ORF">LCGC14_0039720</name>
</gene>
<comment type="caution">
    <text evidence="8">The sequence shown here is derived from an EMBL/GenBank/DDBJ whole genome shotgun (WGS) entry which is preliminary data.</text>
</comment>
<protein>
    <recommendedName>
        <fullName evidence="7">Cytochrome oxidase subunit I profile domain-containing protein</fullName>
    </recommendedName>
</protein>
<dbReference type="GO" id="GO:0016020">
    <property type="term" value="C:membrane"/>
    <property type="evidence" value="ECO:0007669"/>
    <property type="project" value="UniProtKB-SubCell"/>
</dbReference>
<dbReference type="Gene3D" id="1.20.210.10">
    <property type="entry name" value="Cytochrome c oxidase-like, subunit I domain"/>
    <property type="match status" value="1"/>
</dbReference>
<dbReference type="InterPro" id="IPR000883">
    <property type="entry name" value="Cyt_C_Oxase_1"/>
</dbReference>
<dbReference type="InterPro" id="IPR023615">
    <property type="entry name" value="Cyt_c_Oxase_su1_BS"/>
</dbReference>
<dbReference type="SUPFAM" id="SSF81442">
    <property type="entry name" value="Cytochrome c oxidase subunit I-like"/>
    <property type="match status" value="1"/>
</dbReference>
<dbReference type="GO" id="GO:0004129">
    <property type="term" value="F:cytochrome-c oxidase activity"/>
    <property type="evidence" value="ECO:0007669"/>
    <property type="project" value="InterPro"/>
</dbReference>
<feature type="region of interest" description="Disordered" evidence="5">
    <location>
        <begin position="565"/>
        <end position="586"/>
    </location>
</feature>
<feature type="transmembrane region" description="Helical" evidence="6">
    <location>
        <begin position="166"/>
        <end position="188"/>
    </location>
</feature>
<dbReference type="PRINTS" id="PR01165">
    <property type="entry name" value="CYCOXIDASEI"/>
</dbReference>
<feature type="transmembrane region" description="Helical" evidence="6">
    <location>
        <begin position="78"/>
        <end position="103"/>
    </location>
</feature>
<keyword evidence="3 6" id="KW-1133">Transmembrane helix</keyword>
<keyword evidence="2 6" id="KW-0812">Transmembrane</keyword>
<feature type="domain" description="Cytochrome oxidase subunit I profile" evidence="7">
    <location>
        <begin position="21"/>
        <end position="552"/>
    </location>
</feature>
<dbReference type="InterPro" id="IPR036927">
    <property type="entry name" value="Cyt_c_oxase-like_su1_sf"/>
</dbReference>
<reference evidence="8" key="1">
    <citation type="journal article" date="2015" name="Nature">
        <title>Complex archaea that bridge the gap between prokaryotes and eukaryotes.</title>
        <authorList>
            <person name="Spang A."/>
            <person name="Saw J.H."/>
            <person name="Jorgensen S.L."/>
            <person name="Zaremba-Niedzwiedzka K."/>
            <person name="Martijn J."/>
            <person name="Lind A.E."/>
            <person name="van Eijk R."/>
            <person name="Schleper C."/>
            <person name="Guy L."/>
            <person name="Ettema T.J."/>
        </authorList>
    </citation>
    <scope>NUCLEOTIDE SEQUENCE</scope>
</reference>
<sequence length="586" mass="65323">MAYVPLADQDDAHALHDPQSFVTKYIWSQDHKVIAIQYGGVAIFVGLIALGLSILMRLQLGFPDTVSWINPAFYYQAVTMHGMIMVIYLLTALFLGGFGNYLIPLMCGTRDMVFPFLNMLSFWFYLVSVIILLASFFVPGGPTGAGWTLYAPQSISHGTPGSEGGILLMLISLAVFIIAFTMGGLNYVTTILQARTRGLTLMRLPLSIWGIFTATVLGLFAFPALLVSAIMMGFDLVLGTSFFMPAMMELGAQNDHEGGSPILFQHLFWFFGHPEVYIVALPAFGLVSDVISTHARKNIFGYRMMVWAIIAIGGLSFMVWAHHMYVSGMNPYFGFFFATTTLVIAIPTALKVYNWVLTLWQGNIRLNTPMLFAIGFIFTFVHGGLTGLFLGNVVIDVPLADTYFVVAHFHMVMGVSPVLVLFAALYHWYPKVTGRMFNETIGKVHFWCTFLGTYAIYLPMHYLGFLGVPRRYYEMGNTDFIPETAQVLNANITLAAIFVATAQILFFINIFWSLKHGEKAGGNPWGATTLEWQTPDTPPKHGNWGDELPAVYRWAYDYSVPGMDKDFVPQNEPGEEYEKNAHHKGA</sequence>
<dbReference type="AlphaFoldDB" id="A0A0F9W989"/>
<dbReference type="PANTHER" id="PTHR10422:SF18">
    <property type="entry name" value="CYTOCHROME C OXIDASE SUBUNIT 1"/>
    <property type="match status" value="1"/>
</dbReference>
<dbReference type="EMBL" id="LAZR01000008">
    <property type="protein sequence ID" value="KKO08853.1"/>
    <property type="molecule type" value="Genomic_DNA"/>
</dbReference>
<evidence type="ECO:0000256" key="2">
    <source>
        <dbReference type="ARBA" id="ARBA00022692"/>
    </source>
</evidence>
<comment type="subcellular location">
    <subcellularLocation>
        <location evidence="1">Membrane</location>
        <topology evidence="1">Multi-pass membrane protein</topology>
    </subcellularLocation>
</comment>
<feature type="transmembrane region" description="Helical" evidence="6">
    <location>
        <begin position="446"/>
        <end position="468"/>
    </location>
</feature>
<feature type="transmembrane region" description="Helical" evidence="6">
    <location>
        <begin position="403"/>
        <end position="426"/>
    </location>
</feature>
<dbReference type="GO" id="GO:0009060">
    <property type="term" value="P:aerobic respiration"/>
    <property type="evidence" value="ECO:0007669"/>
    <property type="project" value="InterPro"/>
</dbReference>
<keyword evidence="4 6" id="KW-0472">Membrane</keyword>
<evidence type="ECO:0000256" key="6">
    <source>
        <dbReference type="SAM" id="Phobius"/>
    </source>
</evidence>
<evidence type="ECO:0000256" key="3">
    <source>
        <dbReference type="ARBA" id="ARBA00022989"/>
    </source>
</evidence>
<dbReference type="PROSITE" id="PS00077">
    <property type="entry name" value="COX1_CUB"/>
    <property type="match status" value="1"/>
</dbReference>
<feature type="transmembrane region" description="Helical" evidence="6">
    <location>
        <begin position="488"/>
        <end position="512"/>
    </location>
</feature>
<proteinExistence type="predicted"/>
<feature type="transmembrane region" description="Helical" evidence="6">
    <location>
        <begin position="267"/>
        <end position="288"/>
    </location>
</feature>
<evidence type="ECO:0000259" key="7">
    <source>
        <dbReference type="PROSITE" id="PS50855"/>
    </source>
</evidence>
<feature type="transmembrane region" description="Helical" evidence="6">
    <location>
        <begin position="332"/>
        <end position="350"/>
    </location>
</feature>
<dbReference type="GO" id="GO:0015990">
    <property type="term" value="P:electron transport coupled proton transport"/>
    <property type="evidence" value="ECO:0007669"/>
    <property type="project" value="TreeGrafter"/>
</dbReference>
<accession>A0A0F9W989</accession>
<evidence type="ECO:0000256" key="5">
    <source>
        <dbReference type="SAM" id="MobiDB-lite"/>
    </source>
</evidence>
<dbReference type="PROSITE" id="PS50855">
    <property type="entry name" value="COX1"/>
    <property type="match status" value="1"/>
</dbReference>
<feature type="transmembrane region" description="Helical" evidence="6">
    <location>
        <begin position="115"/>
        <end position="138"/>
    </location>
</feature>
<evidence type="ECO:0000313" key="8">
    <source>
        <dbReference type="EMBL" id="KKO08853.1"/>
    </source>
</evidence>
<feature type="transmembrane region" description="Helical" evidence="6">
    <location>
        <begin position="371"/>
        <end position="391"/>
    </location>
</feature>